<dbReference type="VEuPathDB" id="TrichDB:TRFO_26508"/>
<dbReference type="InterPro" id="IPR009057">
    <property type="entry name" value="Homeodomain-like_sf"/>
</dbReference>
<name>A0A1J4K2L2_9EUKA</name>
<dbReference type="SUPFAM" id="SSF46689">
    <property type="entry name" value="Homeodomain-like"/>
    <property type="match status" value="1"/>
</dbReference>
<dbReference type="EMBL" id="MLAK01000750">
    <property type="protein sequence ID" value="OHT05631.1"/>
    <property type="molecule type" value="Genomic_DNA"/>
</dbReference>
<dbReference type="Pfam" id="PF13921">
    <property type="entry name" value="Myb_DNA-bind_6"/>
    <property type="match status" value="1"/>
</dbReference>
<dbReference type="InterPro" id="IPR001005">
    <property type="entry name" value="SANT/Myb"/>
</dbReference>
<dbReference type="OrthoDB" id="2143914at2759"/>
<evidence type="ECO:0000259" key="2">
    <source>
        <dbReference type="PROSITE" id="PS51294"/>
    </source>
</evidence>
<dbReference type="GO" id="GO:0005634">
    <property type="term" value="C:nucleus"/>
    <property type="evidence" value="ECO:0007669"/>
    <property type="project" value="TreeGrafter"/>
</dbReference>
<dbReference type="PANTHER" id="PTHR45614">
    <property type="entry name" value="MYB PROTEIN-RELATED"/>
    <property type="match status" value="1"/>
</dbReference>
<dbReference type="SMART" id="SM00717">
    <property type="entry name" value="SANT"/>
    <property type="match status" value="2"/>
</dbReference>
<comment type="caution">
    <text evidence="3">The sequence shown here is derived from an EMBL/GenBank/DDBJ whole genome shotgun (WGS) entry which is preliminary data.</text>
</comment>
<organism evidence="3 4">
    <name type="scientific">Tritrichomonas foetus</name>
    <dbReference type="NCBI Taxonomy" id="1144522"/>
    <lineage>
        <taxon>Eukaryota</taxon>
        <taxon>Metamonada</taxon>
        <taxon>Parabasalia</taxon>
        <taxon>Tritrichomonadida</taxon>
        <taxon>Tritrichomonadidae</taxon>
        <taxon>Tritrichomonas</taxon>
    </lineage>
</organism>
<evidence type="ECO:0000313" key="4">
    <source>
        <dbReference type="Proteomes" id="UP000179807"/>
    </source>
</evidence>
<proteinExistence type="predicted"/>
<sequence>MSVSPVEKKAHPRSKFTPEEDEVLKSLVTRLGTNDWQTISHQMGGRNARQCRDRWQNYLCPDVVNGPWSDEEEELLVQKFQELGPSWKQIASFFPTRTDINIKSRWHLRERRIKKEELQKKKALLKQPYRRAIQTVQPQYPALLNQQLPQMQQIPQYPQYSQPMMNQQMPQQISHNYTQMAHTPMMISQSQPAVQINQTFSLTNTQNETIIPASTAKGTVQGSVINTEPLPFFSAEVQANERVDEINFAISDDAFDTMGEDCWNSLLLNDEVSSFESSFENWF</sequence>
<dbReference type="PROSITE" id="PS50090">
    <property type="entry name" value="MYB_LIKE"/>
    <property type="match status" value="2"/>
</dbReference>
<dbReference type="GO" id="GO:0000978">
    <property type="term" value="F:RNA polymerase II cis-regulatory region sequence-specific DNA binding"/>
    <property type="evidence" value="ECO:0007669"/>
    <property type="project" value="TreeGrafter"/>
</dbReference>
<feature type="domain" description="HTH myb-type" evidence="2">
    <location>
        <begin position="66"/>
        <end position="114"/>
    </location>
</feature>
<dbReference type="Proteomes" id="UP000179807">
    <property type="component" value="Unassembled WGS sequence"/>
</dbReference>
<evidence type="ECO:0000259" key="1">
    <source>
        <dbReference type="PROSITE" id="PS50090"/>
    </source>
</evidence>
<dbReference type="PROSITE" id="PS51294">
    <property type="entry name" value="HTH_MYB"/>
    <property type="match status" value="2"/>
</dbReference>
<dbReference type="RefSeq" id="XP_068358767.1">
    <property type="nucleotide sequence ID" value="XM_068504986.1"/>
</dbReference>
<protein>
    <recommendedName>
        <fullName evidence="5">Myb-like DNA-binding domain containing protein</fullName>
    </recommendedName>
</protein>
<dbReference type="AlphaFoldDB" id="A0A1J4K2L2"/>
<accession>A0A1J4K2L2</accession>
<dbReference type="GeneID" id="94839690"/>
<dbReference type="PANTHER" id="PTHR45614:SF253">
    <property type="entry name" value="CHROMOSOME UNDETERMINED SCAFFOLD_38, WHOLE GENOME SHOTGUN SEQUENCE"/>
    <property type="match status" value="1"/>
</dbReference>
<feature type="domain" description="Myb-like" evidence="1">
    <location>
        <begin position="8"/>
        <end position="59"/>
    </location>
</feature>
<gene>
    <name evidence="3" type="ORF">TRFO_26508</name>
</gene>
<dbReference type="InterPro" id="IPR050560">
    <property type="entry name" value="MYB_TF"/>
</dbReference>
<dbReference type="Gene3D" id="1.10.10.60">
    <property type="entry name" value="Homeodomain-like"/>
    <property type="match status" value="2"/>
</dbReference>
<keyword evidence="4" id="KW-1185">Reference proteome</keyword>
<dbReference type="InterPro" id="IPR017930">
    <property type="entry name" value="Myb_dom"/>
</dbReference>
<dbReference type="CDD" id="cd00167">
    <property type="entry name" value="SANT"/>
    <property type="match status" value="2"/>
</dbReference>
<reference evidence="3" key="1">
    <citation type="submission" date="2016-10" db="EMBL/GenBank/DDBJ databases">
        <authorList>
            <person name="Benchimol M."/>
            <person name="Almeida L.G."/>
            <person name="Vasconcelos A.T."/>
            <person name="Perreira-Neves A."/>
            <person name="Rosa I.A."/>
            <person name="Tasca T."/>
            <person name="Bogo M.R."/>
            <person name="de Souza W."/>
        </authorList>
    </citation>
    <scope>NUCLEOTIDE SEQUENCE [LARGE SCALE GENOMIC DNA]</scope>
    <source>
        <strain evidence="3">K</strain>
    </source>
</reference>
<dbReference type="GO" id="GO:0000981">
    <property type="term" value="F:DNA-binding transcription factor activity, RNA polymerase II-specific"/>
    <property type="evidence" value="ECO:0007669"/>
    <property type="project" value="TreeGrafter"/>
</dbReference>
<evidence type="ECO:0000313" key="3">
    <source>
        <dbReference type="EMBL" id="OHT05631.1"/>
    </source>
</evidence>
<feature type="domain" description="Myb-like" evidence="1">
    <location>
        <begin position="60"/>
        <end position="107"/>
    </location>
</feature>
<evidence type="ECO:0008006" key="5">
    <source>
        <dbReference type="Google" id="ProtNLM"/>
    </source>
</evidence>
<feature type="domain" description="HTH myb-type" evidence="2">
    <location>
        <begin position="8"/>
        <end position="63"/>
    </location>
</feature>